<dbReference type="GO" id="GO:0000981">
    <property type="term" value="F:DNA-binding transcription factor activity, RNA polymerase II-specific"/>
    <property type="evidence" value="ECO:0007669"/>
    <property type="project" value="InterPro"/>
</dbReference>
<name>A0A8H6E325_PETAA</name>
<dbReference type="AlphaFoldDB" id="A0A8H6E325"/>
<dbReference type="Pfam" id="PF04082">
    <property type="entry name" value="Fungal_trans"/>
    <property type="match status" value="1"/>
</dbReference>
<dbReference type="Proteomes" id="UP000541154">
    <property type="component" value="Unassembled WGS sequence"/>
</dbReference>
<protein>
    <recommendedName>
        <fullName evidence="6">Xylanolytic transcriptional activator regulatory domain-containing protein</fullName>
    </recommendedName>
</protein>
<dbReference type="GO" id="GO:0005634">
    <property type="term" value="C:nucleus"/>
    <property type="evidence" value="ECO:0007669"/>
    <property type="project" value="UniProtKB-SubCell"/>
</dbReference>
<dbReference type="CDD" id="cd12148">
    <property type="entry name" value="fungal_TF_MHR"/>
    <property type="match status" value="1"/>
</dbReference>
<gene>
    <name evidence="7" type="ORF">ETB97_005652</name>
</gene>
<proteinExistence type="predicted"/>
<dbReference type="InterPro" id="IPR007219">
    <property type="entry name" value="XnlR_reg_dom"/>
</dbReference>
<keyword evidence="3" id="KW-0805">Transcription regulation</keyword>
<keyword evidence="4" id="KW-0804">Transcription</keyword>
<keyword evidence="8" id="KW-1185">Reference proteome</keyword>
<dbReference type="GO" id="GO:0008270">
    <property type="term" value="F:zinc ion binding"/>
    <property type="evidence" value="ECO:0007669"/>
    <property type="project" value="InterPro"/>
</dbReference>
<evidence type="ECO:0000313" key="7">
    <source>
        <dbReference type="EMBL" id="KAF5857549.1"/>
    </source>
</evidence>
<sequence>MLRTGRTGKVLVAATFQFLADVFMPPGTPTAHGIHRQYTVRQLAIWRHPARFFRGLDGVHLEVQKIIRSTGKFVDDLTARYFRDFHGHLPIISRTRFQSNLIATGASPSADSSVLLLTICLIAYLPSSDRPPREGDKPNIGRQSLYLATKALLAQVQGYLQQPSIRLIQASLLLATYEYANGRPEVALVTIAGCARMAYAARIHNSRRHNMDGGSRLEVEEAGNTWWGIVISERVFICDAGDFGPPMATILPSGDTRLPIDRDILDREDLLSPDSIPDIPVSCLTSTSVISANLRSLEEWKKSSLAALDTATTMVIDMAKWHYSSLPSDGTNDTSPIHIYVVRASMEHMRLRPYDGDRPWSESAVNELQLYLDKLRHQWVASHD</sequence>
<dbReference type="GO" id="GO:0006351">
    <property type="term" value="P:DNA-templated transcription"/>
    <property type="evidence" value="ECO:0007669"/>
    <property type="project" value="InterPro"/>
</dbReference>
<evidence type="ECO:0000256" key="3">
    <source>
        <dbReference type="ARBA" id="ARBA00023015"/>
    </source>
</evidence>
<dbReference type="PANTHER" id="PTHR47338:SF20">
    <property type="entry name" value="ZN(II)2CYS6 TRANSCRIPTION FACTOR (EUROFUNG)"/>
    <property type="match status" value="1"/>
</dbReference>
<keyword evidence="2" id="KW-0479">Metal-binding</keyword>
<evidence type="ECO:0000313" key="8">
    <source>
        <dbReference type="Proteomes" id="UP000541154"/>
    </source>
</evidence>
<accession>A0A8H6E325</accession>
<dbReference type="InterPro" id="IPR050815">
    <property type="entry name" value="TF_fung"/>
</dbReference>
<evidence type="ECO:0000256" key="4">
    <source>
        <dbReference type="ARBA" id="ARBA00023163"/>
    </source>
</evidence>
<comment type="caution">
    <text evidence="7">The sequence shown here is derived from an EMBL/GenBank/DDBJ whole genome shotgun (WGS) entry which is preliminary data.</text>
</comment>
<organism evidence="7 8">
    <name type="scientific">Petromyces alliaceus</name>
    <name type="common">Aspergillus alliaceus</name>
    <dbReference type="NCBI Taxonomy" id="209559"/>
    <lineage>
        <taxon>Eukaryota</taxon>
        <taxon>Fungi</taxon>
        <taxon>Dikarya</taxon>
        <taxon>Ascomycota</taxon>
        <taxon>Pezizomycotina</taxon>
        <taxon>Eurotiomycetes</taxon>
        <taxon>Eurotiomycetidae</taxon>
        <taxon>Eurotiales</taxon>
        <taxon>Aspergillaceae</taxon>
        <taxon>Aspergillus</taxon>
        <taxon>Aspergillus subgen. Circumdati</taxon>
    </lineage>
</organism>
<dbReference type="EMBL" id="SPNV01000251">
    <property type="protein sequence ID" value="KAF5857549.1"/>
    <property type="molecule type" value="Genomic_DNA"/>
</dbReference>
<evidence type="ECO:0000259" key="6">
    <source>
        <dbReference type="Pfam" id="PF04082"/>
    </source>
</evidence>
<keyword evidence="5" id="KW-0539">Nucleus</keyword>
<comment type="subcellular location">
    <subcellularLocation>
        <location evidence="1">Nucleus</location>
    </subcellularLocation>
</comment>
<evidence type="ECO:0000256" key="2">
    <source>
        <dbReference type="ARBA" id="ARBA00022723"/>
    </source>
</evidence>
<evidence type="ECO:0000256" key="5">
    <source>
        <dbReference type="ARBA" id="ARBA00023242"/>
    </source>
</evidence>
<feature type="domain" description="Xylanolytic transcriptional activator regulatory" evidence="6">
    <location>
        <begin position="80"/>
        <end position="237"/>
    </location>
</feature>
<reference evidence="7 8" key="1">
    <citation type="submission" date="2019-04" db="EMBL/GenBank/DDBJ databases">
        <title>Aspergillus burnettii sp. nov., novel species from soil in southeast Queensland.</title>
        <authorList>
            <person name="Gilchrist C.L.M."/>
            <person name="Pitt J.I."/>
            <person name="Lange L."/>
            <person name="Lacey H.J."/>
            <person name="Vuong D."/>
            <person name="Midgley D.J."/>
            <person name="Greenfield P."/>
            <person name="Bradbury M."/>
            <person name="Lacey E."/>
            <person name="Busk P.K."/>
            <person name="Pilgaard B."/>
            <person name="Chooi Y.H."/>
            <person name="Piggott A.M."/>
        </authorList>
    </citation>
    <scope>NUCLEOTIDE SEQUENCE [LARGE SCALE GENOMIC DNA]</scope>
    <source>
        <strain evidence="7 8">FRR 5400</strain>
    </source>
</reference>
<evidence type="ECO:0000256" key="1">
    <source>
        <dbReference type="ARBA" id="ARBA00004123"/>
    </source>
</evidence>
<dbReference type="GO" id="GO:0003677">
    <property type="term" value="F:DNA binding"/>
    <property type="evidence" value="ECO:0007669"/>
    <property type="project" value="InterPro"/>
</dbReference>
<dbReference type="PANTHER" id="PTHR47338">
    <property type="entry name" value="ZN(II)2CYS6 TRANSCRIPTION FACTOR (EUROFUNG)-RELATED"/>
    <property type="match status" value="1"/>
</dbReference>